<organism evidence="1">
    <name type="scientific">Percolomonas cosmopolitus</name>
    <dbReference type="NCBI Taxonomy" id="63605"/>
    <lineage>
        <taxon>Eukaryota</taxon>
        <taxon>Discoba</taxon>
        <taxon>Heterolobosea</taxon>
        <taxon>Tetramitia</taxon>
        <taxon>Eutetramitia</taxon>
        <taxon>Percolomonadidae</taxon>
        <taxon>Percolomonas</taxon>
    </lineage>
</organism>
<protein>
    <submittedName>
        <fullName evidence="1">Uncharacterized protein</fullName>
    </submittedName>
</protein>
<proteinExistence type="predicted"/>
<name>A0A7S1PIA5_9EUKA</name>
<sequence>MPDQIDPFLTEYARREGGGEVVEMLKKHSIQYEDIPNLIPQYLITAGMKIHDAMSVCAFLKEKYRIHSEERSLEMDADDKKYVAEMLQRATNENIVRWVFHTSESNLELVLRTPNSDLQEWLKKPESQIESFKKSLLSELDRRRARKVVELSLANQRKSLDTDSVHY</sequence>
<gene>
    <name evidence="1" type="ORF">PCOS0759_LOCUS6416</name>
</gene>
<dbReference type="AlphaFoldDB" id="A0A7S1PIA5"/>
<evidence type="ECO:0000313" key="1">
    <source>
        <dbReference type="EMBL" id="CAD9083174.1"/>
    </source>
</evidence>
<reference evidence="1" key="1">
    <citation type="submission" date="2021-01" db="EMBL/GenBank/DDBJ databases">
        <authorList>
            <person name="Corre E."/>
            <person name="Pelletier E."/>
            <person name="Niang G."/>
            <person name="Scheremetjew M."/>
            <person name="Finn R."/>
            <person name="Kale V."/>
            <person name="Holt S."/>
            <person name="Cochrane G."/>
            <person name="Meng A."/>
            <person name="Brown T."/>
            <person name="Cohen L."/>
        </authorList>
    </citation>
    <scope>NUCLEOTIDE SEQUENCE</scope>
    <source>
        <strain evidence="1">WS</strain>
    </source>
</reference>
<dbReference type="EMBL" id="HBGD01007719">
    <property type="protein sequence ID" value="CAD9083174.1"/>
    <property type="molecule type" value="Transcribed_RNA"/>
</dbReference>
<accession>A0A7S1PIA5</accession>